<keyword evidence="4" id="KW-1185">Reference proteome</keyword>
<dbReference type="Gene3D" id="3.30.70.2970">
    <property type="entry name" value="Protein of unknown function (DUF541), domain 2"/>
    <property type="match status" value="1"/>
</dbReference>
<feature type="chain" id="PRO_5045808684" evidence="2">
    <location>
        <begin position="31"/>
        <end position="324"/>
    </location>
</feature>
<dbReference type="Gene3D" id="3.30.110.170">
    <property type="entry name" value="Protein of unknown function (DUF541), domain 1"/>
    <property type="match status" value="1"/>
</dbReference>
<evidence type="ECO:0000313" key="3">
    <source>
        <dbReference type="EMBL" id="MFC0200757.1"/>
    </source>
</evidence>
<feature type="compositionally biased region" description="Basic and acidic residues" evidence="1">
    <location>
        <begin position="271"/>
        <end position="289"/>
    </location>
</feature>
<dbReference type="Pfam" id="PF04402">
    <property type="entry name" value="SIMPL"/>
    <property type="match status" value="1"/>
</dbReference>
<sequence length="324" mass="33027">MRPIFTTARVRRAALAGAVAAFAAAPVAAAAQSCGMAGPSRLTVSGQGQSRVAPDMATVQLGVTTQADSAAEAMRLNSEQQTAVIEALRGAGIDEAQIQTSGLTLNPLMNYPENQAPEVSGYQASNIVSVRVTDLARTGEVLDAIVAAGANEINGITFSREEGAEALDQARQDAVADARRKAEVLAEAAGVTLGPIIALRDLPTVGGGPRPMMRMDATMAESVPVQPGQVEMSSQVEIEYGLTGDAACAPMHGGKPHGHGKGGRGKAGHGPADDHHGPGRDGDRPARDDDAAEVVPPMPGDGAPAPDEPIVPGIEKPLPDAPAN</sequence>
<protein>
    <submittedName>
        <fullName evidence="3">SIMPL domain-containing protein</fullName>
    </submittedName>
</protein>
<evidence type="ECO:0000256" key="2">
    <source>
        <dbReference type="SAM" id="SignalP"/>
    </source>
</evidence>
<reference evidence="3 4" key="1">
    <citation type="submission" date="2024-09" db="EMBL/GenBank/DDBJ databases">
        <authorList>
            <person name="Sun Q."/>
            <person name="Mori K."/>
        </authorList>
    </citation>
    <scope>NUCLEOTIDE SEQUENCE [LARGE SCALE GENOMIC DNA]</scope>
    <source>
        <strain evidence="3 4">CCM 7904</strain>
    </source>
</reference>
<evidence type="ECO:0000313" key="4">
    <source>
        <dbReference type="Proteomes" id="UP001589795"/>
    </source>
</evidence>
<dbReference type="EMBL" id="JBHLWQ010000096">
    <property type="protein sequence ID" value="MFC0200757.1"/>
    <property type="molecule type" value="Genomic_DNA"/>
</dbReference>
<feature type="signal peptide" evidence="2">
    <location>
        <begin position="1"/>
        <end position="30"/>
    </location>
</feature>
<dbReference type="InterPro" id="IPR052022">
    <property type="entry name" value="26kDa_periplasmic_antigen"/>
</dbReference>
<dbReference type="RefSeq" id="WP_265507600.1">
    <property type="nucleotide sequence ID" value="NZ_JAOTBE010000037.1"/>
</dbReference>
<proteinExistence type="predicted"/>
<feature type="compositionally biased region" description="Basic residues" evidence="1">
    <location>
        <begin position="254"/>
        <end position="267"/>
    </location>
</feature>
<evidence type="ECO:0000256" key="1">
    <source>
        <dbReference type="SAM" id="MobiDB-lite"/>
    </source>
</evidence>
<organism evidence="3 4">
    <name type="scientific">Paracoccus rhizosphaerae</name>
    <dbReference type="NCBI Taxonomy" id="1133347"/>
    <lineage>
        <taxon>Bacteria</taxon>
        <taxon>Pseudomonadati</taxon>
        <taxon>Pseudomonadota</taxon>
        <taxon>Alphaproteobacteria</taxon>
        <taxon>Rhodobacterales</taxon>
        <taxon>Paracoccaceae</taxon>
        <taxon>Paracoccus</taxon>
    </lineage>
</organism>
<dbReference type="InterPro" id="IPR007497">
    <property type="entry name" value="SIMPL/DUF541"/>
</dbReference>
<dbReference type="PANTHER" id="PTHR34387">
    <property type="entry name" value="SLR1258 PROTEIN"/>
    <property type="match status" value="1"/>
</dbReference>
<dbReference type="PANTHER" id="PTHR34387:SF1">
    <property type="entry name" value="PERIPLASMIC IMMUNOGENIC PROTEIN"/>
    <property type="match status" value="1"/>
</dbReference>
<comment type="caution">
    <text evidence="3">The sequence shown here is derived from an EMBL/GenBank/DDBJ whole genome shotgun (WGS) entry which is preliminary data.</text>
</comment>
<keyword evidence="2" id="KW-0732">Signal</keyword>
<name>A0ABV6CJ30_9RHOB</name>
<dbReference type="Proteomes" id="UP001589795">
    <property type="component" value="Unassembled WGS sequence"/>
</dbReference>
<dbReference type="PROSITE" id="PS51257">
    <property type="entry name" value="PROKAR_LIPOPROTEIN"/>
    <property type="match status" value="1"/>
</dbReference>
<accession>A0ABV6CJ30</accession>
<gene>
    <name evidence="3" type="ORF">ACFFIZ_10640</name>
</gene>
<feature type="region of interest" description="Disordered" evidence="1">
    <location>
        <begin position="247"/>
        <end position="324"/>
    </location>
</feature>